<dbReference type="GO" id="GO:0000422">
    <property type="term" value="P:autophagy of mitochondrion"/>
    <property type="evidence" value="ECO:0007669"/>
    <property type="project" value="TreeGrafter"/>
</dbReference>
<dbReference type="GO" id="GO:0000407">
    <property type="term" value="C:phagophore assembly site"/>
    <property type="evidence" value="ECO:0007669"/>
    <property type="project" value="TreeGrafter"/>
</dbReference>
<dbReference type="GO" id="GO:0015031">
    <property type="term" value="P:protein transport"/>
    <property type="evidence" value="ECO:0007669"/>
    <property type="project" value="UniProtKB-KW"/>
</dbReference>
<reference evidence="5 6" key="1">
    <citation type="submission" date="2020-03" db="EMBL/GenBank/DDBJ databases">
        <title>Dissostichus mawsoni Genome sequencing and assembly.</title>
        <authorList>
            <person name="Park H."/>
        </authorList>
    </citation>
    <scope>NUCLEOTIDE SEQUENCE [LARGE SCALE GENOMIC DNA]</scope>
    <source>
        <strain evidence="5">DM0001</strain>
        <tissue evidence="5">Muscle</tissue>
    </source>
</reference>
<dbReference type="GO" id="GO:0005769">
    <property type="term" value="C:early endosome"/>
    <property type="evidence" value="ECO:0007669"/>
    <property type="project" value="TreeGrafter"/>
</dbReference>
<dbReference type="PROSITE" id="PS50195">
    <property type="entry name" value="PX"/>
    <property type="match status" value="1"/>
</dbReference>
<dbReference type="Pfam" id="PF00787">
    <property type="entry name" value="PX"/>
    <property type="match status" value="1"/>
</dbReference>
<evidence type="ECO:0000256" key="2">
    <source>
        <dbReference type="ARBA" id="ARBA00022448"/>
    </source>
</evidence>
<sequence>MKRMKMEIKRSAGRKCGCVGVTDLAGSAFPQADLSFWEFFCKFFCKFFWEFFCEFLRVSLGVCSGVSSSVYSVFPPVFPVFHPVFPRCFIRCLPALCSLLAEMSAQFPAHLDLEEEEDLEVFSKNTSLTDGGPSSPSSMMNQYREEEEEELFITVDQPESHVTAIETFITYRVMTKTSRSDFDCSEFEVRRRYQDFLWLRSTLEENHPTLIVHPLPEKFVMKGMVERFNDDFIETRRRALQRFLDKIRDHPLLRGSPSLKVFLTAQSLRGVRSRPEEFSLMQDYVEQLSSKICSVDKVSQRIVREQRVRGGAAAVQRPLQSVGGVEEALQRPLLDVSLCVQICSSETQSCTQHLSSVLIPVLHDYLLCADTLKAVMKRRDNIQAEYEAKREAMERRGDQEVQEEEVQALQEKVECLAVWETFLLSQREEGSEQKEEDAP</sequence>
<dbReference type="PANTHER" id="PTHR45949">
    <property type="entry name" value="SORTING NEXIN-4"/>
    <property type="match status" value="1"/>
</dbReference>
<evidence type="ECO:0000313" key="5">
    <source>
        <dbReference type="EMBL" id="KAF3835862.1"/>
    </source>
</evidence>
<dbReference type="GO" id="GO:0035091">
    <property type="term" value="F:phosphatidylinositol binding"/>
    <property type="evidence" value="ECO:0007669"/>
    <property type="project" value="InterPro"/>
</dbReference>
<protein>
    <recommendedName>
        <fullName evidence="4">PX domain-containing protein</fullName>
    </recommendedName>
</protein>
<dbReference type="GO" id="GO:0061709">
    <property type="term" value="P:reticulophagy"/>
    <property type="evidence" value="ECO:0007669"/>
    <property type="project" value="TreeGrafter"/>
</dbReference>
<dbReference type="Gene3D" id="1.20.1270.60">
    <property type="entry name" value="Arfaptin homology (AH) domain/BAR domain"/>
    <property type="match status" value="1"/>
</dbReference>
<evidence type="ECO:0000313" key="6">
    <source>
        <dbReference type="Proteomes" id="UP000518266"/>
    </source>
</evidence>
<keyword evidence="6" id="KW-1185">Reference proteome</keyword>
<dbReference type="PANTHER" id="PTHR45949:SF3">
    <property type="entry name" value="SORTING NEXIN-7"/>
    <property type="match status" value="1"/>
</dbReference>
<keyword evidence="3" id="KW-0653">Protein transport</keyword>
<keyword evidence="2" id="KW-0813">Transport</keyword>
<gene>
    <name evidence="5" type="ORF">F7725_028420</name>
</gene>
<dbReference type="EMBL" id="JAAKFY010000024">
    <property type="protein sequence ID" value="KAF3835862.1"/>
    <property type="molecule type" value="Genomic_DNA"/>
</dbReference>
<dbReference type="InterPro" id="IPR027267">
    <property type="entry name" value="AH/BAR_dom_sf"/>
</dbReference>
<organism evidence="5 6">
    <name type="scientific">Dissostichus mawsoni</name>
    <name type="common">Antarctic cod</name>
    <dbReference type="NCBI Taxonomy" id="36200"/>
    <lineage>
        <taxon>Eukaryota</taxon>
        <taxon>Metazoa</taxon>
        <taxon>Chordata</taxon>
        <taxon>Craniata</taxon>
        <taxon>Vertebrata</taxon>
        <taxon>Euteleostomi</taxon>
        <taxon>Actinopterygii</taxon>
        <taxon>Neopterygii</taxon>
        <taxon>Teleostei</taxon>
        <taxon>Neoteleostei</taxon>
        <taxon>Acanthomorphata</taxon>
        <taxon>Eupercaria</taxon>
        <taxon>Perciformes</taxon>
        <taxon>Notothenioidei</taxon>
        <taxon>Nototheniidae</taxon>
        <taxon>Dissostichus</taxon>
    </lineage>
</organism>
<comment type="caution">
    <text evidence="5">The sequence shown here is derived from an EMBL/GenBank/DDBJ whole genome shotgun (WGS) entry which is preliminary data.</text>
</comment>
<dbReference type="GO" id="GO:0034727">
    <property type="term" value="P:piecemeal microautophagy of the nucleus"/>
    <property type="evidence" value="ECO:0007669"/>
    <property type="project" value="TreeGrafter"/>
</dbReference>
<dbReference type="AlphaFoldDB" id="A0A7J5XFN4"/>
<feature type="domain" description="PX" evidence="4">
    <location>
        <begin position="149"/>
        <end position="269"/>
    </location>
</feature>
<dbReference type="InterPro" id="IPR036871">
    <property type="entry name" value="PX_dom_sf"/>
</dbReference>
<accession>A0A7J5XFN4</accession>
<dbReference type="SUPFAM" id="SSF64268">
    <property type="entry name" value="PX domain"/>
    <property type="match status" value="1"/>
</dbReference>
<dbReference type="Gene3D" id="3.30.1520.10">
    <property type="entry name" value="Phox-like domain"/>
    <property type="match status" value="1"/>
</dbReference>
<evidence type="ECO:0000256" key="3">
    <source>
        <dbReference type="ARBA" id="ARBA00022927"/>
    </source>
</evidence>
<dbReference type="SMART" id="SM00312">
    <property type="entry name" value="PX"/>
    <property type="match status" value="1"/>
</dbReference>
<comment type="similarity">
    <text evidence="1">Belongs to the sorting nexin family.</text>
</comment>
<name>A0A7J5XFN4_DISMA</name>
<dbReference type="GO" id="GO:0032456">
    <property type="term" value="P:endocytic recycling"/>
    <property type="evidence" value="ECO:0007669"/>
    <property type="project" value="TreeGrafter"/>
</dbReference>
<proteinExistence type="inferred from homology"/>
<dbReference type="InterPro" id="IPR001683">
    <property type="entry name" value="PX_dom"/>
</dbReference>
<dbReference type="Proteomes" id="UP000518266">
    <property type="component" value="Unassembled WGS sequence"/>
</dbReference>
<evidence type="ECO:0000256" key="1">
    <source>
        <dbReference type="ARBA" id="ARBA00010883"/>
    </source>
</evidence>
<dbReference type="OrthoDB" id="205639at2759"/>
<evidence type="ECO:0000259" key="4">
    <source>
        <dbReference type="PROSITE" id="PS50195"/>
    </source>
</evidence>